<keyword evidence="1" id="KW-0732">Signal</keyword>
<accession>A0ABV6CQ12</accession>
<dbReference type="RefSeq" id="WP_379485683.1">
    <property type="nucleotide sequence ID" value="NZ_JBHLWK010000001.1"/>
</dbReference>
<feature type="signal peptide" evidence="1">
    <location>
        <begin position="1"/>
        <end position="26"/>
    </location>
</feature>
<sequence>MPKPVLPSCLLGVVALLAGAPIVAQAPMPPMPPTDAAPDCAAPATLPPPLAAWTRPVPMAAVGKAGALRRAVLQPDQAVTLALMPTPKVSYPVRPEKPGGSVSYGGLARFAVTQAGTWRVALGSGAWIDVVKDGRASVSVAHGHGPECSGIRKMVDYDLSPGTYALQVAANGSHSIRLLVTRLP</sequence>
<evidence type="ECO:0000313" key="2">
    <source>
        <dbReference type="EMBL" id="MFC0202816.1"/>
    </source>
</evidence>
<reference evidence="2 3" key="1">
    <citation type="submission" date="2024-09" db="EMBL/GenBank/DDBJ databases">
        <authorList>
            <person name="Sun Q."/>
            <person name="Mori K."/>
        </authorList>
    </citation>
    <scope>NUCLEOTIDE SEQUENCE [LARGE SCALE GENOMIC DNA]</scope>
    <source>
        <strain evidence="2 3">CCM 7706</strain>
    </source>
</reference>
<evidence type="ECO:0000256" key="1">
    <source>
        <dbReference type="SAM" id="SignalP"/>
    </source>
</evidence>
<proteinExistence type="predicted"/>
<gene>
    <name evidence="2" type="ORF">ACFFJC_00860</name>
</gene>
<protein>
    <recommendedName>
        <fullName evidence="4">Homogentisate 1,2-dioxygenase</fullName>
    </recommendedName>
</protein>
<dbReference type="Proteomes" id="UP001589798">
    <property type="component" value="Unassembled WGS sequence"/>
</dbReference>
<organism evidence="2 3">
    <name type="scientific">Novosphingobium soli</name>
    <dbReference type="NCBI Taxonomy" id="574956"/>
    <lineage>
        <taxon>Bacteria</taxon>
        <taxon>Pseudomonadati</taxon>
        <taxon>Pseudomonadota</taxon>
        <taxon>Alphaproteobacteria</taxon>
        <taxon>Sphingomonadales</taxon>
        <taxon>Sphingomonadaceae</taxon>
        <taxon>Novosphingobium</taxon>
    </lineage>
</organism>
<keyword evidence="3" id="KW-1185">Reference proteome</keyword>
<feature type="chain" id="PRO_5046869902" description="Homogentisate 1,2-dioxygenase" evidence="1">
    <location>
        <begin position="27"/>
        <end position="184"/>
    </location>
</feature>
<name>A0ABV6CQ12_9SPHN</name>
<comment type="caution">
    <text evidence="2">The sequence shown here is derived from an EMBL/GenBank/DDBJ whole genome shotgun (WGS) entry which is preliminary data.</text>
</comment>
<evidence type="ECO:0000313" key="3">
    <source>
        <dbReference type="Proteomes" id="UP001589798"/>
    </source>
</evidence>
<evidence type="ECO:0008006" key="4">
    <source>
        <dbReference type="Google" id="ProtNLM"/>
    </source>
</evidence>
<dbReference type="EMBL" id="JBHLWK010000001">
    <property type="protein sequence ID" value="MFC0202816.1"/>
    <property type="molecule type" value="Genomic_DNA"/>
</dbReference>